<dbReference type="SUPFAM" id="SSF54637">
    <property type="entry name" value="Thioesterase/thiol ester dehydrase-isomerase"/>
    <property type="match status" value="1"/>
</dbReference>
<evidence type="ECO:0000256" key="2">
    <source>
        <dbReference type="ARBA" id="ARBA00035880"/>
    </source>
</evidence>
<dbReference type="PANTHER" id="PTHR43240">
    <property type="entry name" value="1,4-DIHYDROXY-2-NAPHTHOYL-COA THIOESTERASE 1"/>
    <property type="match status" value="1"/>
</dbReference>
<dbReference type="Pfam" id="PF03061">
    <property type="entry name" value="4HBT"/>
    <property type="match status" value="1"/>
</dbReference>
<dbReference type="EMBL" id="PVLQ01000036">
    <property type="protein sequence ID" value="PRD65082.1"/>
    <property type="molecule type" value="Genomic_DNA"/>
</dbReference>
<dbReference type="OrthoDB" id="4717506at2"/>
<dbReference type="NCBIfam" id="TIGR00369">
    <property type="entry name" value="unchar_dom_1"/>
    <property type="match status" value="1"/>
</dbReference>
<dbReference type="InterPro" id="IPR006683">
    <property type="entry name" value="Thioestr_dom"/>
</dbReference>
<comment type="caution">
    <text evidence="9">The sequence shown here is derived from an EMBL/GenBank/DDBJ whole genome shotgun (WGS) entry which is preliminary data.</text>
</comment>
<evidence type="ECO:0000313" key="9">
    <source>
        <dbReference type="EMBL" id="PRD65082.1"/>
    </source>
</evidence>
<dbReference type="RefSeq" id="WP_105748635.1">
    <property type="nucleotide sequence ID" value="NZ_PVLQ01000036.1"/>
</dbReference>
<name>A0A2S9K3Y0_9BURK</name>
<accession>A0A2S9K3Y0</accession>
<evidence type="ECO:0000256" key="7">
    <source>
        <dbReference type="ARBA" id="ARBA00048062"/>
    </source>
</evidence>
<evidence type="ECO:0000259" key="8">
    <source>
        <dbReference type="Pfam" id="PF03061"/>
    </source>
</evidence>
<keyword evidence="10" id="KW-1185">Reference proteome</keyword>
<dbReference type="InterPro" id="IPR029069">
    <property type="entry name" value="HotDog_dom_sf"/>
</dbReference>
<evidence type="ECO:0000313" key="10">
    <source>
        <dbReference type="Proteomes" id="UP000238589"/>
    </source>
</evidence>
<evidence type="ECO:0000256" key="5">
    <source>
        <dbReference type="ARBA" id="ARBA00038894"/>
    </source>
</evidence>
<protein>
    <recommendedName>
        <fullName evidence="6">Medium/long-chain acyl-CoA thioesterase YigI</fullName>
        <ecNumber evidence="5">3.1.2.20</ecNumber>
    </recommendedName>
</protein>
<comment type="catalytic activity">
    <reaction evidence="2">
        <text>a fatty acyl-CoA + H2O = a fatty acid + CoA + H(+)</text>
        <dbReference type="Rhea" id="RHEA:16781"/>
        <dbReference type="ChEBI" id="CHEBI:15377"/>
        <dbReference type="ChEBI" id="CHEBI:15378"/>
        <dbReference type="ChEBI" id="CHEBI:28868"/>
        <dbReference type="ChEBI" id="CHEBI:57287"/>
        <dbReference type="ChEBI" id="CHEBI:77636"/>
        <dbReference type="EC" id="3.1.2.20"/>
    </reaction>
</comment>
<reference evidence="9 10" key="1">
    <citation type="submission" date="2018-03" db="EMBL/GenBank/DDBJ databases">
        <title>Comparative genomics illustrates the genes involved in a hyperalkaliphilic mechanisms of Serpentinomonas isolated from highly-alkaline calcium-rich serpentinized springs.</title>
        <authorList>
            <person name="Suzuki S."/>
            <person name="Ishii S."/>
            <person name="Walworth N."/>
            <person name="Bird L."/>
            <person name="Kuenen J.G."/>
            <person name="Nealson K.H."/>
        </authorList>
    </citation>
    <scope>NUCLEOTIDE SEQUENCE [LARGE SCALE GENOMIC DNA]</scope>
    <source>
        <strain evidence="9 10">P1</strain>
    </source>
</reference>
<comment type="catalytic activity">
    <reaction evidence="3">
        <text>a long-chain fatty acyl-CoA + H2O = a long-chain fatty acid + CoA + H(+)</text>
        <dbReference type="Rhea" id="RHEA:67680"/>
        <dbReference type="ChEBI" id="CHEBI:15377"/>
        <dbReference type="ChEBI" id="CHEBI:15378"/>
        <dbReference type="ChEBI" id="CHEBI:57287"/>
        <dbReference type="ChEBI" id="CHEBI:57560"/>
        <dbReference type="ChEBI" id="CHEBI:83139"/>
    </reaction>
</comment>
<dbReference type="InterPro" id="IPR003736">
    <property type="entry name" value="PAAI_dom"/>
</dbReference>
<evidence type="ECO:0000256" key="1">
    <source>
        <dbReference type="ARBA" id="ARBA00022801"/>
    </source>
</evidence>
<keyword evidence="1" id="KW-0378">Hydrolase</keyword>
<dbReference type="CDD" id="cd03443">
    <property type="entry name" value="PaaI_thioesterase"/>
    <property type="match status" value="1"/>
</dbReference>
<proteinExistence type="inferred from homology"/>
<dbReference type="Proteomes" id="UP000238589">
    <property type="component" value="Unassembled WGS sequence"/>
</dbReference>
<evidence type="ECO:0000256" key="6">
    <source>
        <dbReference type="ARBA" id="ARBA00040062"/>
    </source>
</evidence>
<comment type="catalytic activity">
    <reaction evidence="7">
        <text>a medium-chain fatty acyl-CoA + H2O = a medium-chain fatty acid + CoA + H(+)</text>
        <dbReference type="Rhea" id="RHEA:68184"/>
        <dbReference type="ChEBI" id="CHEBI:15377"/>
        <dbReference type="ChEBI" id="CHEBI:15378"/>
        <dbReference type="ChEBI" id="CHEBI:57287"/>
        <dbReference type="ChEBI" id="CHEBI:59558"/>
        <dbReference type="ChEBI" id="CHEBI:90546"/>
    </reaction>
</comment>
<dbReference type="EC" id="3.1.2.20" evidence="5"/>
<dbReference type="PANTHER" id="PTHR43240:SF20">
    <property type="entry name" value="MEDIUM_LONG-CHAIN ACYL-COA THIOESTERASE YIGI"/>
    <property type="match status" value="1"/>
</dbReference>
<comment type="similarity">
    <text evidence="4">Belongs to the YigI thioesterase family.</text>
</comment>
<organism evidence="9 10">
    <name type="scientific">Malikia granosa</name>
    <dbReference type="NCBI Taxonomy" id="263067"/>
    <lineage>
        <taxon>Bacteria</taxon>
        <taxon>Pseudomonadati</taxon>
        <taxon>Pseudomonadota</taxon>
        <taxon>Betaproteobacteria</taxon>
        <taxon>Burkholderiales</taxon>
        <taxon>Comamonadaceae</taxon>
        <taxon>Malikia</taxon>
    </lineage>
</organism>
<gene>
    <name evidence="9" type="ORF">C6P64_11090</name>
</gene>
<dbReference type="Gene3D" id="3.10.129.10">
    <property type="entry name" value="Hotdog Thioesterase"/>
    <property type="match status" value="1"/>
</dbReference>
<dbReference type="AlphaFoldDB" id="A0A2S9K3Y0"/>
<evidence type="ECO:0000256" key="4">
    <source>
        <dbReference type="ARBA" id="ARBA00038381"/>
    </source>
</evidence>
<evidence type="ECO:0000256" key="3">
    <source>
        <dbReference type="ARBA" id="ARBA00036002"/>
    </source>
</evidence>
<dbReference type="GO" id="GO:0047617">
    <property type="term" value="F:fatty acyl-CoA hydrolase activity"/>
    <property type="evidence" value="ECO:0007669"/>
    <property type="project" value="UniProtKB-EC"/>
</dbReference>
<sequence>MEFPVHIPFVELLGFELLRWENDEAEIRFDARSEHQNSFSVVHGGALMTLLDVAMAHAARSGHPELGAVTIEMKTSFMQAARGPLLAKARVLHRSATMAFVEARVLDAEGALCCHASGTFKCIRRLPVGAKASQALNGAAPVQTD</sequence>
<feature type="domain" description="Thioesterase" evidence="8">
    <location>
        <begin position="40"/>
        <end position="114"/>
    </location>
</feature>